<organism evidence="2 3">
    <name type="scientific">Thermus oshimai JL-2</name>
    <dbReference type="NCBI Taxonomy" id="751945"/>
    <lineage>
        <taxon>Bacteria</taxon>
        <taxon>Thermotogati</taxon>
        <taxon>Deinococcota</taxon>
        <taxon>Deinococci</taxon>
        <taxon>Thermales</taxon>
        <taxon>Thermaceae</taxon>
        <taxon>Thermus</taxon>
    </lineage>
</organism>
<dbReference type="RefSeq" id="WP_016329924.1">
    <property type="nucleotide sequence ID" value="NC_019386.1"/>
</dbReference>
<dbReference type="eggNOG" id="COG1413">
    <property type="taxonomic scope" value="Bacteria"/>
</dbReference>
<keyword evidence="1" id="KW-1133">Transmembrane helix</keyword>
<dbReference type="InterPro" id="IPR016024">
    <property type="entry name" value="ARM-type_fold"/>
</dbReference>
<dbReference type="InterPro" id="IPR004155">
    <property type="entry name" value="PBS_lyase_HEAT"/>
</dbReference>
<reference evidence="2 3" key="1">
    <citation type="journal article" date="2013" name="Genome Announc.">
        <title>Whole Genome Sequencing of Thermus oshimai JL-2 and Thermus thermophilus JL-18, Incomplete Denitrifiers from the United States Great Basin.</title>
        <authorList>
            <person name="Murugapiran S.K."/>
            <person name="Huntemann M."/>
            <person name="Wei C.L."/>
            <person name="Han J."/>
            <person name="Detter J.C."/>
            <person name="Han C.S."/>
            <person name="Erkkila T.H."/>
            <person name="Teshima H."/>
            <person name="Chen A."/>
            <person name="Kyrpides N."/>
            <person name="Mavrommatis K."/>
            <person name="Markowitz V."/>
            <person name="Szeto E."/>
            <person name="Ivanova N."/>
            <person name="Pagani I."/>
            <person name="Lam J."/>
            <person name="McDonald A.I."/>
            <person name="Dodsworth J.A."/>
            <person name="Pati A."/>
            <person name="Goodwin L."/>
            <person name="Peters L."/>
            <person name="Pitluck S."/>
            <person name="Woyke T."/>
            <person name="Hedlund B.P."/>
        </authorList>
    </citation>
    <scope>NUCLEOTIDE SEQUENCE</scope>
    <source>
        <strain evidence="2 3">JL-2</strain>
    </source>
</reference>
<dbReference type="InterPro" id="IPR011989">
    <property type="entry name" value="ARM-like"/>
</dbReference>
<dbReference type="Pfam" id="PF13646">
    <property type="entry name" value="HEAT_2"/>
    <property type="match status" value="1"/>
</dbReference>
<dbReference type="HOGENOM" id="CLU_729431_0_0_0"/>
<keyword evidence="1" id="KW-0812">Transmembrane</keyword>
<gene>
    <name evidence="2" type="ORF">Theos_1724</name>
</gene>
<name>K7R0F8_THEOS</name>
<evidence type="ECO:0000256" key="1">
    <source>
        <dbReference type="SAM" id="Phobius"/>
    </source>
</evidence>
<keyword evidence="3" id="KW-1185">Reference proteome</keyword>
<dbReference type="SUPFAM" id="SSF48371">
    <property type="entry name" value="ARM repeat"/>
    <property type="match status" value="1"/>
</dbReference>
<dbReference type="STRING" id="751945.Theos_1724"/>
<dbReference type="OrthoDB" id="30893at2"/>
<feature type="transmembrane region" description="Helical" evidence="1">
    <location>
        <begin position="47"/>
        <end position="72"/>
    </location>
</feature>
<dbReference type="SMART" id="SM00567">
    <property type="entry name" value="EZ_HEAT"/>
    <property type="match status" value="3"/>
</dbReference>
<protein>
    <submittedName>
        <fullName evidence="2">HEAT repeat protein</fullName>
    </submittedName>
</protein>
<sequence>MWRKGERLYALLVFLVVALEAYALAVLVLAFSTQLFRLSGVPPAWNALLQALSLTGLALLVLSAFVLVYHAYTAGKEARDKEAYRRFLDRFTEALFTGGDPPPPPWPPAALEALLHLRETLKGEMGERVADWLRQARPPWVPKLKMRWPGRYERLEALEALGLARLPETLEAILPYLHHPDPILRLAAARAGARTAQGEGVLRLGEALLSAGLPRGALLEALLLLEERAEPAAALLLERGGKEEAWAALEAIGRLRLHALGEKVLPFLEAEDPELQAAAMRALHRLGYPPLGYEGAVLGLLRSGEEFLRLQAVRLLPLLPQALAQRALWEALKDPSFYVRRAAAEALRALGGEALEEAAKTHPDPYGRAMAAQVLREGAWRP</sequence>
<proteinExistence type="predicted"/>
<dbReference type="Gene3D" id="1.25.10.10">
    <property type="entry name" value="Leucine-rich Repeat Variant"/>
    <property type="match status" value="2"/>
</dbReference>
<keyword evidence="1" id="KW-0472">Membrane</keyword>
<evidence type="ECO:0000313" key="3">
    <source>
        <dbReference type="Proteomes" id="UP000000211"/>
    </source>
</evidence>
<evidence type="ECO:0000313" key="2">
    <source>
        <dbReference type="EMBL" id="AFV76745.1"/>
    </source>
</evidence>
<dbReference type="KEGG" id="tos:Theos_1724"/>
<dbReference type="PATRIC" id="fig|751945.3.peg.1695"/>
<dbReference type="EMBL" id="CP003249">
    <property type="protein sequence ID" value="AFV76745.1"/>
    <property type="molecule type" value="Genomic_DNA"/>
</dbReference>
<dbReference type="Proteomes" id="UP000000211">
    <property type="component" value="Chromosome"/>
</dbReference>
<dbReference type="AlphaFoldDB" id="K7R0F8"/>
<accession>K7R0F8</accession>